<proteinExistence type="predicted"/>
<sequence length="94" mass="10476">MLLPPALRVLVSNVTLDVSATTTSCRCYTESLVSSAKIVDDVEALSPKTRRRRHLIFCVRRGRVATDLNRRGRAMPDFQVLPFLLPRLILPGSA</sequence>
<name>A0A426ZKM4_ENSVE</name>
<comment type="caution">
    <text evidence="1">The sequence shown here is derived from an EMBL/GenBank/DDBJ whole genome shotgun (WGS) entry which is preliminary data.</text>
</comment>
<accession>A0A426ZKM4</accession>
<gene>
    <name evidence="1" type="ORF">B296_00024376</name>
</gene>
<organism evidence="1 2">
    <name type="scientific">Ensete ventricosum</name>
    <name type="common">Abyssinian banana</name>
    <name type="synonym">Musa ensete</name>
    <dbReference type="NCBI Taxonomy" id="4639"/>
    <lineage>
        <taxon>Eukaryota</taxon>
        <taxon>Viridiplantae</taxon>
        <taxon>Streptophyta</taxon>
        <taxon>Embryophyta</taxon>
        <taxon>Tracheophyta</taxon>
        <taxon>Spermatophyta</taxon>
        <taxon>Magnoliopsida</taxon>
        <taxon>Liliopsida</taxon>
        <taxon>Zingiberales</taxon>
        <taxon>Musaceae</taxon>
        <taxon>Ensete</taxon>
    </lineage>
</organism>
<dbReference type="EMBL" id="AMZH03006153">
    <property type="protein sequence ID" value="RRT64536.1"/>
    <property type="molecule type" value="Genomic_DNA"/>
</dbReference>
<evidence type="ECO:0000313" key="2">
    <source>
        <dbReference type="Proteomes" id="UP000287651"/>
    </source>
</evidence>
<protein>
    <submittedName>
        <fullName evidence="1">Uncharacterized protein</fullName>
    </submittedName>
</protein>
<dbReference type="AlphaFoldDB" id="A0A426ZKM4"/>
<dbReference type="Proteomes" id="UP000287651">
    <property type="component" value="Unassembled WGS sequence"/>
</dbReference>
<reference evidence="1 2" key="1">
    <citation type="journal article" date="2014" name="Agronomy (Basel)">
        <title>A Draft Genome Sequence for Ensete ventricosum, the Drought-Tolerant Tree Against Hunger.</title>
        <authorList>
            <person name="Harrison J."/>
            <person name="Moore K.A."/>
            <person name="Paszkiewicz K."/>
            <person name="Jones T."/>
            <person name="Grant M."/>
            <person name="Ambacheew D."/>
            <person name="Muzemil S."/>
            <person name="Studholme D.J."/>
        </authorList>
    </citation>
    <scope>NUCLEOTIDE SEQUENCE [LARGE SCALE GENOMIC DNA]</scope>
</reference>
<evidence type="ECO:0000313" key="1">
    <source>
        <dbReference type="EMBL" id="RRT64536.1"/>
    </source>
</evidence>